<feature type="domain" description="DUF7144" evidence="2">
    <location>
        <begin position="20"/>
        <end position="131"/>
    </location>
</feature>
<dbReference type="InterPro" id="IPR055568">
    <property type="entry name" value="DUF7144"/>
</dbReference>
<proteinExistence type="predicted"/>
<evidence type="ECO:0000256" key="1">
    <source>
        <dbReference type="SAM" id="Phobius"/>
    </source>
</evidence>
<comment type="caution">
    <text evidence="3">The sequence shown here is derived from an EMBL/GenBank/DDBJ whole genome shotgun (WGS) entry which is preliminary data.</text>
</comment>
<organism evidence="3 4">
    <name type="scientific">Kribbella shirazensis</name>
    <dbReference type="NCBI Taxonomy" id="1105143"/>
    <lineage>
        <taxon>Bacteria</taxon>
        <taxon>Bacillati</taxon>
        <taxon>Actinomycetota</taxon>
        <taxon>Actinomycetes</taxon>
        <taxon>Propionibacteriales</taxon>
        <taxon>Kribbellaceae</taxon>
        <taxon>Kribbella</taxon>
    </lineage>
</organism>
<name>A0A7X5VEX6_9ACTN</name>
<evidence type="ECO:0000313" key="3">
    <source>
        <dbReference type="EMBL" id="NIK59272.1"/>
    </source>
</evidence>
<gene>
    <name evidence="3" type="ORF">BJY22_004989</name>
</gene>
<dbReference type="Proteomes" id="UP000555407">
    <property type="component" value="Unassembled WGS sequence"/>
</dbReference>
<accession>A0A7X5VEX6</accession>
<feature type="transmembrane region" description="Helical" evidence="1">
    <location>
        <begin position="63"/>
        <end position="82"/>
    </location>
</feature>
<feature type="transmembrane region" description="Helical" evidence="1">
    <location>
        <begin position="112"/>
        <end position="129"/>
    </location>
</feature>
<evidence type="ECO:0000259" key="2">
    <source>
        <dbReference type="Pfam" id="PF23636"/>
    </source>
</evidence>
<protein>
    <recommendedName>
        <fullName evidence="2">DUF7144 domain-containing protein</fullName>
    </recommendedName>
</protein>
<dbReference type="AlphaFoldDB" id="A0A7X5VEX6"/>
<keyword evidence="1" id="KW-0472">Membrane</keyword>
<dbReference type="Pfam" id="PF23636">
    <property type="entry name" value="DUF7144"/>
    <property type="match status" value="1"/>
</dbReference>
<dbReference type="RefSeq" id="WP_167210774.1">
    <property type="nucleotide sequence ID" value="NZ_JAASRO010000001.1"/>
</dbReference>
<feature type="transmembrane region" description="Helical" evidence="1">
    <location>
        <begin position="20"/>
        <end position="43"/>
    </location>
</feature>
<reference evidence="3 4" key="1">
    <citation type="submission" date="2020-03" db="EMBL/GenBank/DDBJ databases">
        <title>Sequencing the genomes of 1000 actinobacteria strains.</title>
        <authorList>
            <person name="Klenk H.-P."/>
        </authorList>
    </citation>
    <scope>NUCLEOTIDE SEQUENCE [LARGE SCALE GENOMIC DNA]</scope>
    <source>
        <strain evidence="3 4">DSM 45490</strain>
    </source>
</reference>
<keyword evidence="4" id="KW-1185">Reference proteome</keyword>
<feature type="transmembrane region" description="Helical" evidence="1">
    <location>
        <begin position="87"/>
        <end position="106"/>
    </location>
</feature>
<evidence type="ECO:0000313" key="4">
    <source>
        <dbReference type="Proteomes" id="UP000555407"/>
    </source>
</evidence>
<dbReference type="EMBL" id="JAASRO010000001">
    <property type="protein sequence ID" value="NIK59272.1"/>
    <property type="molecule type" value="Genomic_DNA"/>
</dbReference>
<keyword evidence="1" id="KW-1133">Transmembrane helix</keyword>
<sequence length="136" mass="14986">MTDKRTIDPQAESGWAMTGVAFAATMLLMIGAFQAIAGFAAIIDDEYFVRVRGYAFDLDITAWGWIHLILGLALVATGIGLFSRAVWAGVIAVFLTVLSAVDNFFFIPYAPFWSLLLIALDVWVIWALTRPRALRA</sequence>
<keyword evidence="1" id="KW-0812">Transmembrane</keyword>